<protein>
    <recommendedName>
        <fullName evidence="2">BrnT family toxin</fullName>
    </recommendedName>
</protein>
<dbReference type="Gene3D" id="3.10.450.530">
    <property type="entry name" value="Ribonuclease toxin, BrnT, of type II toxin-antitoxin system"/>
    <property type="match status" value="1"/>
</dbReference>
<organism evidence="1">
    <name type="scientific">Planktothrix agardhii</name>
    <name type="common">Oscillatoria agardhii</name>
    <dbReference type="NCBI Taxonomy" id="1160"/>
    <lineage>
        <taxon>Bacteria</taxon>
        <taxon>Bacillati</taxon>
        <taxon>Cyanobacteriota</taxon>
        <taxon>Cyanophyceae</taxon>
        <taxon>Oscillatoriophycideae</taxon>
        <taxon>Oscillatoriales</taxon>
        <taxon>Microcoleaceae</taxon>
        <taxon>Planktothrix</taxon>
    </lineage>
</organism>
<dbReference type="AlphaFoldDB" id="A0A1J1JM73"/>
<reference evidence="1" key="1">
    <citation type="submission" date="2015-09" db="EMBL/GenBank/DDBJ databases">
        <authorList>
            <person name="Jackson K.R."/>
            <person name="Lunt B.L."/>
            <person name="Fisher J.N.B."/>
            <person name="Gardner A.V."/>
            <person name="Bailey M.E."/>
            <person name="Deus L.M."/>
            <person name="Earl A.S."/>
            <person name="Gibby P.D."/>
            <person name="Hartmann K.A."/>
            <person name="Liu J.E."/>
            <person name="Manci A.M."/>
            <person name="Nielsen D.A."/>
            <person name="Solomon M.B."/>
            <person name="Breakwell D.P."/>
            <person name="Burnett S.H."/>
            <person name="Grose J.H."/>
        </authorList>
    </citation>
    <scope>NUCLEOTIDE SEQUENCE</scope>
    <source>
        <strain evidence="1">7805</strain>
    </source>
</reference>
<name>A0A1J1JM73_PLAAG</name>
<accession>A0A1J1JM73</accession>
<dbReference type="EMBL" id="LO018304">
    <property type="protein sequence ID" value="CUM62063.1"/>
    <property type="molecule type" value="Genomic_DNA"/>
</dbReference>
<dbReference type="RefSeq" id="WP_235751949.1">
    <property type="nucleotide sequence ID" value="NZ_JBIIEP010000027.1"/>
</dbReference>
<proteinExistence type="predicted"/>
<gene>
    <name evidence="1" type="ORF">PLAM_4097</name>
</gene>
<dbReference type="InterPro" id="IPR007460">
    <property type="entry name" value="BrnT_toxin"/>
</dbReference>
<dbReference type="Pfam" id="PF04365">
    <property type="entry name" value="BrnT_toxin"/>
    <property type="match status" value="1"/>
</dbReference>
<evidence type="ECO:0008006" key="2">
    <source>
        <dbReference type="Google" id="ProtNLM"/>
    </source>
</evidence>
<sequence>MQFEWDENKNAQNLKKHGISFEEAQEIFDGIVFNAIDERFDYGEIREISIGAIQGVVIVTVAHTEKNGIIRIISARKATRQEKNTYYDYLAQTT</sequence>
<dbReference type="InterPro" id="IPR038573">
    <property type="entry name" value="BrnT_sf"/>
</dbReference>
<evidence type="ECO:0000313" key="1">
    <source>
        <dbReference type="EMBL" id="CUM62063.1"/>
    </source>
</evidence>